<dbReference type="AlphaFoldDB" id="A7TM00"/>
<dbReference type="GeneID" id="5544903"/>
<gene>
    <name evidence="2" type="ORF">Kpol_1003p42</name>
</gene>
<dbReference type="GO" id="GO:0005789">
    <property type="term" value="C:endoplasmic reticulum membrane"/>
    <property type="evidence" value="ECO:0007669"/>
    <property type="project" value="EnsemblFungi"/>
</dbReference>
<reference evidence="2 3" key="1">
    <citation type="journal article" date="2007" name="Proc. Natl. Acad. Sci. U.S.A.">
        <title>Independent sorting-out of thousands of duplicated gene pairs in two yeast species descended from a whole-genome duplication.</title>
        <authorList>
            <person name="Scannell D.R."/>
            <person name="Frank A.C."/>
            <person name="Conant G.C."/>
            <person name="Byrne K.P."/>
            <person name="Woolfit M."/>
            <person name="Wolfe K.H."/>
        </authorList>
    </citation>
    <scope>NUCLEOTIDE SEQUENCE [LARGE SCALE GENOMIC DNA]</scope>
    <source>
        <strain evidence="3">ATCC 22028 / DSM 70294 / BCRC 21397 / CBS 2163 / NBRC 10782 / NRRL Y-8283 / UCD 57-17</strain>
    </source>
</reference>
<dbReference type="GO" id="GO:0006882">
    <property type="term" value="P:intracellular zinc ion homeostasis"/>
    <property type="evidence" value="ECO:0007669"/>
    <property type="project" value="EnsemblFungi"/>
</dbReference>
<dbReference type="KEGG" id="vpo:Kpol_1003p42"/>
<dbReference type="HOGENOM" id="CLU_027878_2_0_1"/>
<dbReference type="Proteomes" id="UP000000267">
    <property type="component" value="Unassembled WGS sequence"/>
</dbReference>
<dbReference type="FunCoup" id="A7TM00">
    <property type="interactions" value="90"/>
</dbReference>
<feature type="transmembrane region" description="Helical" evidence="1">
    <location>
        <begin position="184"/>
        <end position="205"/>
    </location>
</feature>
<feature type="transmembrane region" description="Helical" evidence="1">
    <location>
        <begin position="143"/>
        <end position="164"/>
    </location>
</feature>
<evidence type="ECO:0000313" key="2">
    <source>
        <dbReference type="EMBL" id="EDO16737.1"/>
    </source>
</evidence>
<dbReference type="GO" id="GO:0004865">
    <property type="term" value="F:protein serine/threonine phosphatase inhibitor activity"/>
    <property type="evidence" value="ECO:0007669"/>
    <property type="project" value="EnsemblFungi"/>
</dbReference>
<dbReference type="OrthoDB" id="5577218at2759"/>
<evidence type="ECO:0000256" key="1">
    <source>
        <dbReference type="SAM" id="Phobius"/>
    </source>
</evidence>
<dbReference type="GO" id="GO:0036228">
    <property type="term" value="P:protein localization to nuclear inner membrane"/>
    <property type="evidence" value="ECO:0007669"/>
    <property type="project" value="EnsemblFungi"/>
</dbReference>
<dbReference type="Pfam" id="PF08426">
    <property type="entry name" value="ICE2"/>
    <property type="match status" value="1"/>
</dbReference>
<feature type="transmembrane region" description="Helical" evidence="1">
    <location>
        <begin position="12"/>
        <end position="32"/>
    </location>
</feature>
<feature type="transmembrane region" description="Helical" evidence="1">
    <location>
        <begin position="417"/>
        <end position="434"/>
    </location>
</feature>
<dbReference type="GO" id="GO:0032541">
    <property type="term" value="C:cortical endoplasmic reticulum"/>
    <property type="evidence" value="ECO:0007669"/>
    <property type="project" value="EnsemblFungi"/>
</dbReference>
<evidence type="ECO:0008006" key="4">
    <source>
        <dbReference type="Google" id="ProtNLM"/>
    </source>
</evidence>
<dbReference type="EMBL" id="DS480418">
    <property type="protein sequence ID" value="EDO16737.1"/>
    <property type="molecule type" value="Genomic_DNA"/>
</dbReference>
<organism evidence="3">
    <name type="scientific">Vanderwaltozyma polyspora (strain ATCC 22028 / DSM 70294 / BCRC 21397 / CBS 2163 / NBRC 10782 / NRRL Y-8283 / UCD 57-17)</name>
    <name type="common">Kluyveromyces polysporus</name>
    <dbReference type="NCBI Taxonomy" id="436907"/>
    <lineage>
        <taxon>Eukaryota</taxon>
        <taxon>Fungi</taxon>
        <taxon>Dikarya</taxon>
        <taxon>Ascomycota</taxon>
        <taxon>Saccharomycotina</taxon>
        <taxon>Saccharomycetes</taxon>
        <taxon>Saccharomycetales</taxon>
        <taxon>Saccharomycetaceae</taxon>
        <taxon>Vanderwaltozyma</taxon>
    </lineage>
</organism>
<keyword evidence="1" id="KW-0472">Membrane</keyword>
<dbReference type="InterPro" id="IPR013635">
    <property type="entry name" value="Ice2"/>
</dbReference>
<dbReference type="GO" id="GO:0048309">
    <property type="term" value="P:endoplasmic reticulum inheritance"/>
    <property type="evidence" value="ECO:0007669"/>
    <property type="project" value="EnsemblFungi"/>
</dbReference>
<keyword evidence="1" id="KW-1133">Transmembrane helix</keyword>
<dbReference type="GO" id="GO:0160031">
    <property type="term" value="P:endoplasmic reticulum membrane biogenesis"/>
    <property type="evidence" value="ECO:0007669"/>
    <property type="project" value="EnsemblFungi"/>
</dbReference>
<sequence length="490" mass="56652">MRRVLKNLIRSVQVVLVCFYLLNIVTTIPISFKIGGLYCGLTFTVTLFYLYFTSTTLNIIARRWGSKPAIIITSSFFYFQNFIIPSLLHLFLNGFANEDLIKSIRSGIQPKETFLDLLRGDIPVSVKNWLLFYYYYSYTVKPWQVILSYSTPVFTLLEGFFTILGIQTIGEMNTWLKHERNSNIWIISSLLTSGGLITGSLYYLYRIYATPIWNLSVGAATLLGFTLSLVGSLGIYGIVSHNGSVIESSLFFAYIVRCIYEIAPELATTATEEFLEGIKEVWQSHHANLNVADGFISYFYDSFHMQAHKFWTLFTSRTPYYGYLHNYCMDYPSLVMIRSNFYPIWETLKTLTFSVPTSISELFHLTVRMAIDSVSPAIIINLCFRLMIFYSATRIIPAIQKRTRSETRKIRGIMKALYWYSPCILIAMYTHLILQYSGELKKDLCLWGCDSTWFGEDQERINVDAWSFWNWCNIFWTIIIYGSELIGGKK</sequence>
<feature type="transmembrane region" description="Helical" evidence="1">
    <location>
        <begin position="468"/>
        <end position="487"/>
    </location>
</feature>
<protein>
    <recommendedName>
        <fullName evidence="4">Protein ICE2</fullName>
    </recommendedName>
</protein>
<evidence type="ECO:0000313" key="3">
    <source>
        <dbReference type="Proteomes" id="UP000000267"/>
    </source>
</evidence>
<dbReference type="GO" id="GO:0097038">
    <property type="term" value="C:perinuclear endoplasmic reticulum"/>
    <property type="evidence" value="ECO:0007669"/>
    <property type="project" value="EnsemblFungi"/>
</dbReference>
<dbReference type="PANTHER" id="PTHR31726">
    <property type="entry name" value="PROTEIN ICE2"/>
    <property type="match status" value="1"/>
</dbReference>
<dbReference type="GO" id="GO:0000921">
    <property type="term" value="P:septin ring assembly"/>
    <property type="evidence" value="ECO:0007669"/>
    <property type="project" value="EnsemblFungi"/>
</dbReference>
<accession>A7TM00</accession>
<dbReference type="RefSeq" id="XP_001644595.1">
    <property type="nucleotide sequence ID" value="XM_001644545.1"/>
</dbReference>
<dbReference type="PhylomeDB" id="A7TM00"/>
<keyword evidence="1" id="KW-0812">Transmembrane</keyword>
<keyword evidence="3" id="KW-1185">Reference proteome</keyword>
<name>A7TM00_VANPO</name>
<dbReference type="PANTHER" id="PTHR31726:SF2">
    <property type="entry name" value="PROTEIN ICE2"/>
    <property type="match status" value="1"/>
</dbReference>
<dbReference type="OMA" id="CIYEISP"/>
<feature type="transmembrane region" description="Helical" evidence="1">
    <location>
        <begin position="38"/>
        <end position="57"/>
    </location>
</feature>
<dbReference type="eggNOG" id="ENOG502QRTT">
    <property type="taxonomic scope" value="Eukaryota"/>
</dbReference>
<feature type="transmembrane region" description="Helical" evidence="1">
    <location>
        <begin position="217"/>
        <end position="239"/>
    </location>
</feature>
<feature type="transmembrane region" description="Helical" evidence="1">
    <location>
        <begin position="377"/>
        <end position="396"/>
    </location>
</feature>
<dbReference type="GO" id="GO:0031204">
    <property type="term" value="P:post-translational protein targeting to membrane, translocation"/>
    <property type="evidence" value="ECO:0007669"/>
    <property type="project" value="EnsemblFungi"/>
</dbReference>
<dbReference type="InParanoid" id="A7TM00"/>
<proteinExistence type="predicted"/>
<dbReference type="STRING" id="436907.A7TM00"/>